<accession>A0A1I3TPL9</accession>
<dbReference type="AlphaFoldDB" id="A0A1I3TPL9"/>
<feature type="domain" description="DUF8131" evidence="2">
    <location>
        <begin position="4"/>
        <end position="65"/>
    </location>
</feature>
<proteinExistence type="predicted"/>
<protein>
    <recommendedName>
        <fullName evidence="2">DUF8131 domain-containing protein</fullName>
    </recommendedName>
</protein>
<name>A0A1I3TPL9_9EURY</name>
<dbReference type="RefSeq" id="WP_005580567.1">
    <property type="nucleotide sequence ID" value="NZ_FORO01000064.1"/>
</dbReference>
<dbReference type="OrthoDB" id="170780at2157"/>
<feature type="transmembrane region" description="Helical" evidence="1">
    <location>
        <begin position="36"/>
        <end position="55"/>
    </location>
</feature>
<sequence length="68" mass="6802">MGVEEISPRAAAAVGLLALVPTLVFGVSYPGIAGYVAAVNVVLIFAALYVAMAPIEDADHGKNSGTAT</sequence>
<dbReference type="InterPro" id="IPR058444">
    <property type="entry name" value="DUF8131"/>
</dbReference>
<keyword evidence="1" id="KW-1133">Transmembrane helix</keyword>
<gene>
    <name evidence="3" type="ORF">SAMN05443661_1648</name>
</gene>
<dbReference type="Pfam" id="PF26452">
    <property type="entry name" value="DUF8131"/>
    <property type="match status" value="1"/>
</dbReference>
<dbReference type="GeneID" id="14208987"/>
<keyword evidence="1" id="KW-0812">Transmembrane</keyword>
<dbReference type="OMA" id="TPRIAGM"/>
<evidence type="ECO:0000313" key="3">
    <source>
        <dbReference type="EMBL" id="SFJ71581.1"/>
    </source>
</evidence>
<reference evidence="3 4" key="1">
    <citation type="submission" date="2016-10" db="EMBL/GenBank/DDBJ databases">
        <authorList>
            <person name="de Groot N.N."/>
        </authorList>
    </citation>
    <scope>NUCLEOTIDE SEQUENCE [LARGE SCALE GENOMIC DNA]</scope>
    <source>
        <strain evidence="3 4">SP2</strain>
    </source>
</reference>
<evidence type="ECO:0000313" key="4">
    <source>
        <dbReference type="Proteomes" id="UP000182829"/>
    </source>
</evidence>
<evidence type="ECO:0000256" key="1">
    <source>
        <dbReference type="SAM" id="Phobius"/>
    </source>
</evidence>
<keyword evidence="1" id="KW-0472">Membrane</keyword>
<organism evidence="3 4">
    <name type="scientific">Natronobacterium gregoryi</name>
    <dbReference type="NCBI Taxonomy" id="44930"/>
    <lineage>
        <taxon>Archaea</taxon>
        <taxon>Methanobacteriati</taxon>
        <taxon>Methanobacteriota</taxon>
        <taxon>Stenosarchaea group</taxon>
        <taxon>Halobacteria</taxon>
        <taxon>Halobacteriales</taxon>
        <taxon>Natrialbaceae</taxon>
        <taxon>Natronobacterium</taxon>
    </lineage>
</organism>
<evidence type="ECO:0000259" key="2">
    <source>
        <dbReference type="Pfam" id="PF26452"/>
    </source>
</evidence>
<dbReference type="EMBL" id="FORO01000064">
    <property type="protein sequence ID" value="SFJ71581.1"/>
    <property type="molecule type" value="Genomic_DNA"/>
</dbReference>
<dbReference type="Proteomes" id="UP000182829">
    <property type="component" value="Unassembled WGS sequence"/>
</dbReference>